<evidence type="ECO:0000313" key="3">
    <source>
        <dbReference type="Proteomes" id="UP001548713"/>
    </source>
</evidence>
<name>A0ABV2D5C6_9SPHN</name>
<sequence length="133" mass="14095">MEQPYFSEAQSTLGSFAPVQRPGDPFPEPEDPQARKLPDRPVEQKRTGVYLPDPDAEFQTTAGAVRAGMTVLDSYGHALGIVSGLDGERLRLASTDPHDDGVAFLPVSLIDGIEGNNVLLGGRGDASFGIDAT</sequence>
<evidence type="ECO:0000313" key="2">
    <source>
        <dbReference type="EMBL" id="MET1757076.1"/>
    </source>
</evidence>
<keyword evidence="3" id="KW-1185">Reference proteome</keyword>
<feature type="region of interest" description="Disordered" evidence="1">
    <location>
        <begin position="1"/>
        <end position="55"/>
    </location>
</feature>
<gene>
    <name evidence="2" type="ORF">ABVV53_16670</name>
</gene>
<dbReference type="Proteomes" id="UP001548713">
    <property type="component" value="Unassembled WGS sequence"/>
</dbReference>
<feature type="compositionally biased region" description="Basic and acidic residues" evidence="1">
    <location>
        <begin position="32"/>
        <end position="46"/>
    </location>
</feature>
<protein>
    <submittedName>
        <fullName evidence="2">DUF2171 domain-containing protein</fullName>
    </submittedName>
</protein>
<accession>A0ABV2D5C6</accession>
<proteinExistence type="predicted"/>
<comment type="caution">
    <text evidence="2">The sequence shown here is derived from an EMBL/GenBank/DDBJ whole genome shotgun (WGS) entry which is preliminary data.</text>
</comment>
<organism evidence="2 3">
    <name type="scientific">Novosphingobium kalidii</name>
    <dbReference type="NCBI Taxonomy" id="3230299"/>
    <lineage>
        <taxon>Bacteria</taxon>
        <taxon>Pseudomonadati</taxon>
        <taxon>Pseudomonadota</taxon>
        <taxon>Alphaproteobacteria</taxon>
        <taxon>Sphingomonadales</taxon>
        <taxon>Sphingomonadaceae</taxon>
        <taxon>Novosphingobium</taxon>
    </lineage>
</organism>
<dbReference type="Pfam" id="PF09939">
    <property type="entry name" value="DUF2171"/>
    <property type="match status" value="1"/>
</dbReference>
<dbReference type="RefSeq" id="WP_353985560.1">
    <property type="nucleotide sequence ID" value="NZ_JBEWLY010000027.1"/>
</dbReference>
<dbReference type="InterPro" id="IPR018684">
    <property type="entry name" value="DUF2171"/>
</dbReference>
<evidence type="ECO:0000256" key="1">
    <source>
        <dbReference type="SAM" id="MobiDB-lite"/>
    </source>
</evidence>
<dbReference type="EMBL" id="JBEWLY010000027">
    <property type="protein sequence ID" value="MET1757076.1"/>
    <property type="molecule type" value="Genomic_DNA"/>
</dbReference>
<reference evidence="2 3" key="1">
    <citation type="submission" date="2024-07" db="EMBL/GenBank/DDBJ databases">
        <title>Novosphingobium kalidii RD2P27.</title>
        <authorList>
            <person name="Sun J.-Q."/>
        </authorList>
    </citation>
    <scope>NUCLEOTIDE SEQUENCE [LARGE SCALE GENOMIC DNA]</scope>
    <source>
        <strain evidence="2 3">RD2P27</strain>
    </source>
</reference>